<protein>
    <submittedName>
        <fullName evidence="2">Uncharacterized protein</fullName>
    </submittedName>
</protein>
<dbReference type="RefSeq" id="WP_272007131.1">
    <property type="nucleotide sequence ID" value="NZ_JAQNDN010000022.1"/>
</dbReference>
<dbReference type="EMBL" id="JAQNDN010000022">
    <property type="protein sequence ID" value="MDC0673718.1"/>
    <property type="molecule type" value="Genomic_DNA"/>
</dbReference>
<evidence type="ECO:0000313" key="3">
    <source>
        <dbReference type="Proteomes" id="UP001217838"/>
    </source>
</evidence>
<organism evidence="2 3">
    <name type="scientific">Nannocystis radixulma</name>
    <dbReference type="NCBI Taxonomy" id="2995305"/>
    <lineage>
        <taxon>Bacteria</taxon>
        <taxon>Pseudomonadati</taxon>
        <taxon>Myxococcota</taxon>
        <taxon>Polyangia</taxon>
        <taxon>Nannocystales</taxon>
        <taxon>Nannocystaceae</taxon>
        <taxon>Nannocystis</taxon>
    </lineage>
</organism>
<keyword evidence="3" id="KW-1185">Reference proteome</keyword>
<evidence type="ECO:0000256" key="1">
    <source>
        <dbReference type="SAM" id="MobiDB-lite"/>
    </source>
</evidence>
<feature type="region of interest" description="Disordered" evidence="1">
    <location>
        <begin position="15"/>
        <end position="41"/>
    </location>
</feature>
<accession>A0ABT5BJY2</accession>
<gene>
    <name evidence="2" type="ORF">POL58_38590</name>
</gene>
<dbReference type="Proteomes" id="UP001217838">
    <property type="component" value="Unassembled WGS sequence"/>
</dbReference>
<name>A0ABT5BJY2_9BACT</name>
<reference evidence="2 3" key="1">
    <citation type="submission" date="2022-11" db="EMBL/GenBank/DDBJ databases">
        <title>Minimal conservation of predation-associated metabolite biosynthetic gene clusters underscores biosynthetic potential of Myxococcota including descriptions for ten novel species: Archangium lansinium sp. nov., Myxococcus landrumus sp. nov., Nannocystis bai.</title>
        <authorList>
            <person name="Ahearne A."/>
            <person name="Stevens C."/>
            <person name="Dowd S."/>
        </authorList>
    </citation>
    <scope>NUCLEOTIDE SEQUENCE [LARGE SCALE GENOMIC DNA]</scope>
    <source>
        <strain evidence="2 3">NCELM</strain>
    </source>
</reference>
<evidence type="ECO:0000313" key="2">
    <source>
        <dbReference type="EMBL" id="MDC0673718.1"/>
    </source>
</evidence>
<comment type="caution">
    <text evidence="2">The sequence shown here is derived from an EMBL/GenBank/DDBJ whole genome shotgun (WGS) entry which is preliminary data.</text>
</comment>
<proteinExistence type="predicted"/>
<feature type="compositionally biased region" description="Polar residues" evidence="1">
    <location>
        <begin position="17"/>
        <end position="41"/>
    </location>
</feature>
<sequence>MTMIAATCLMSACGPEKNTTTDSEPTSGESTMTGTEAPTTGASICESYLSEEDDSTAMTITIVNTGAVPLWLDAAGCEGVPAMHIAGDAGENLYIGADPCPIPECEELMQGDCVRDCFDCGQPWGIRLDPGTSVGVLWSASDGETMQMTAECGPGANCPGECVAGRVRPAGTYEITVTAYMECAGDCECAVAEPEVGCALGTEVDKSQPLVVIVPFEHPQDTVVEIPIGA</sequence>